<keyword evidence="3" id="KW-0533">Nickel</keyword>
<evidence type="ECO:0000256" key="1">
    <source>
        <dbReference type="ARBA" id="ARBA00001966"/>
    </source>
</evidence>
<keyword evidence="2 9" id="KW-0004">4Fe-4S</keyword>
<evidence type="ECO:0000256" key="2">
    <source>
        <dbReference type="ARBA" id="ARBA00022485"/>
    </source>
</evidence>
<gene>
    <name evidence="10" type="primary">cooS</name>
    <name evidence="10" type="ORF">H8712_00570</name>
</gene>
<dbReference type="SUPFAM" id="SSF56821">
    <property type="entry name" value="Prismane protein-like"/>
    <property type="match status" value="1"/>
</dbReference>
<keyword evidence="5 9" id="KW-0560">Oxidoreductase</keyword>
<dbReference type="InterPro" id="IPR011254">
    <property type="entry name" value="Prismane-like_sf"/>
</dbReference>
<name>A0ABR7P6X1_9FIRM</name>
<evidence type="ECO:0000256" key="7">
    <source>
        <dbReference type="ARBA" id="ARBA00023014"/>
    </source>
</evidence>
<dbReference type="PANTHER" id="PTHR30109:SF4">
    <property type="entry name" value="CARBON MONOXIDE DEHYDROGENASE"/>
    <property type="match status" value="1"/>
</dbReference>
<dbReference type="InterPro" id="IPR016101">
    <property type="entry name" value="CO_DH_a-bundle"/>
</dbReference>
<evidence type="ECO:0000256" key="8">
    <source>
        <dbReference type="ARBA" id="ARBA00048733"/>
    </source>
</evidence>
<evidence type="ECO:0000256" key="5">
    <source>
        <dbReference type="ARBA" id="ARBA00023002"/>
    </source>
</evidence>
<dbReference type="InterPro" id="IPR004137">
    <property type="entry name" value="HCP/CODH"/>
</dbReference>
<accession>A0ABR7P6X1</accession>
<sequence>MNGCFGCNTCASADKPLEGFIRNLPMETSHHRVEGQSTKCGFGLQGVCCRLCSNGPCRITPKAPRGICGATADVIVARNFLRAVASGSGCYIHIVENTALNVKKTAMEKGEIKGERSLKRLADAFGVQGKDKWETAQIVAEKVIADLYKPEYEKMELVEKLAYAPRFKRWQELGILPGGAKSEVFHGVVKCSTNLNSDPVDMLTDCLKLGISTGLYGLTLTNLLNDVLLGEPELRMAPVGLRVIDPDYINIMITGHQHTIFVDLQEKLISKEAVEKAKAVGAKGFKLVGCTCVGQDLQLRGSHYTEVFDGHAGNNYTSEAVLATGAIDAVISEFNCTLPGIEPICDSLKIKQICLDDVAKKANAELKPFVFEERETQSMEIIDEIIEAYKERRGNVEFNLMPEHGNDHTLTGVSELSLKDFLGGNWKPLIDLIVAGEIKGIAGVVGCSNLTAGGHDVLSVELTKELIAKDILVLTAGCSSGGIENCGLMTPEAAKLAGPKLRAVCEKLNIPPVLNFGPCLAIGRLEIVATELAEAIGVDIPQLPLVLSAAQWLEEQALADGCFGLALGLPLHLGLPPFVTGSKIVTKVLTEDMKELTGGQVIINADAKESADILEKIIEERRSALNI</sequence>
<dbReference type="InterPro" id="IPR016099">
    <property type="entry name" value="Prismane-like_a/b-sand"/>
</dbReference>
<dbReference type="PANTHER" id="PTHR30109">
    <property type="entry name" value="HYDROXYLAMINE REDUCTASE"/>
    <property type="match status" value="1"/>
</dbReference>
<dbReference type="Proteomes" id="UP000661649">
    <property type="component" value="Unassembled WGS sequence"/>
</dbReference>
<dbReference type="RefSeq" id="WP_117456365.1">
    <property type="nucleotide sequence ID" value="NZ_DAWEHX010000008.1"/>
</dbReference>
<keyword evidence="6 9" id="KW-0408">Iron</keyword>
<evidence type="ECO:0000256" key="6">
    <source>
        <dbReference type="ARBA" id="ARBA00023004"/>
    </source>
</evidence>
<dbReference type="NCBIfam" id="TIGR01702">
    <property type="entry name" value="CO_DH_cata"/>
    <property type="match status" value="1"/>
</dbReference>
<evidence type="ECO:0000256" key="4">
    <source>
        <dbReference type="ARBA" id="ARBA00022723"/>
    </source>
</evidence>
<dbReference type="EC" id="1.2.7.4" evidence="9"/>
<evidence type="ECO:0000256" key="3">
    <source>
        <dbReference type="ARBA" id="ARBA00022596"/>
    </source>
</evidence>
<dbReference type="InterPro" id="IPR010047">
    <property type="entry name" value="CODH"/>
</dbReference>
<organism evidence="10 11">
    <name type="scientific">Blautia stercoris</name>
    <dbReference type="NCBI Taxonomy" id="871664"/>
    <lineage>
        <taxon>Bacteria</taxon>
        <taxon>Bacillati</taxon>
        <taxon>Bacillota</taxon>
        <taxon>Clostridia</taxon>
        <taxon>Lachnospirales</taxon>
        <taxon>Lachnospiraceae</taxon>
        <taxon>Blautia</taxon>
    </lineage>
</organism>
<keyword evidence="11" id="KW-1185">Reference proteome</keyword>
<dbReference type="Gene3D" id="1.20.1270.30">
    <property type="match status" value="1"/>
</dbReference>
<evidence type="ECO:0000313" key="11">
    <source>
        <dbReference type="Proteomes" id="UP000661649"/>
    </source>
</evidence>
<evidence type="ECO:0000256" key="9">
    <source>
        <dbReference type="PIRNR" id="PIRNR005023"/>
    </source>
</evidence>
<reference evidence="10 11" key="1">
    <citation type="submission" date="2020-08" db="EMBL/GenBank/DDBJ databases">
        <title>Genome public.</title>
        <authorList>
            <person name="Liu C."/>
            <person name="Sun Q."/>
        </authorList>
    </citation>
    <scope>NUCLEOTIDE SEQUENCE [LARGE SCALE GENOMIC DNA]</scope>
    <source>
        <strain evidence="10 11">3_YM_SP_D4_24.mj</strain>
    </source>
</reference>
<protein>
    <recommendedName>
        <fullName evidence="9">Carbon monoxide dehydrogenase</fullName>
        <ecNumber evidence="9">1.2.7.4</ecNumber>
    </recommendedName>
</protein>
<dbReference type="PIRSF" id="PIRSF005023">
    <property type="entry name" value="CODH"/>
    <property type="match status" value="1"/>
</dbReference>
<proteinExistence type="predicted"/>
<comment type="catalytic activity">
    <reaction evidence="8 9">
        <text>CO + 2 oxidized [2Fe-2S]-[ferredoxin] + H2O = 2 reduced [2Fe-2S]-[ferredoxin] + CO2 + 2 H(+)</text>
        <dbReference type="Rhea" id="RHEA:21040"/>
        <dbReference type="Rhea" id="RHEA-COMP:10000"/>
        <dbReference type="Rhea" id="RHEA-COMP:10001"/>
        <dbReference type="ChEBI" id="CHEBI:15377"/>
        <dbReference type="ChEBI" id="CHEBI:15378"/>
        <dbReference type="ChEBI" id="CHEBI:16526"/>
        <dbReference type="ChEBI" id="CHEBI:17245"/>
        <dbReference type="ChEBI" id="CHEBI:33737"/>
        <dbReference type="ChEBI" id="CHEBI:33738"/>
        <dbReference type="EC" id="1.2.7.4"/>
    </reaction>
</comment>
<dbReference type="GO" id="GO:0043885">
    <property type="term" value="F:anaerobic carbon-monoxide dehydrogenase activity"/>
    <property type="evidence" value="ECO:0007669"/>
    <property type="project" value="UniProtKB-EC"/>
</dbReference>
<keyword evidence="7 9" id="KW-0411">Iron-sulfur</keyword>
<dbReference type="EMBL" id="JACRTP010000001">
    <property type="protein sequence ID" value="MBC8627132.1"/>
    <property type="molecule type" value="Genomic_DNA"/>
</dbReference>
<evidence type="ECO:0000313" key="10">
    <source>
        <dbReference type="EMBL" id="MBC8627132.1"/>
    </source>
</evidence>
<comment type="caution">
    <text evidence="10">The sequence shown here is derived from an EMBL/GenBank/DDBJ whole genome shotgun (WGS) entry which is preliminary data.</text>
</comment>
<dbReference type="Gene3D" id="3.40.50.2030">
    <property type="match status" value="2"/>
</dbReference>
<keyword evidence="4 9" id="KW-0479">Metal-binding</keyword>
<comment type="cofactor">
    <cofactor evidence="1">
        <name>[4Fe-4S] cluster</name>
        <dbReference type="ChEBI" id="CHEBI:49883"/>
    </cofactor>
</comment>
<dbReference type="Pfam" id="PF03063">
    <property type="entry name" value="Prismane"/>
    <property type="match status" value="1"/>
</dbReference>